<dbReference type="InParanoid" id="C1EIS1"/>
<dbReference type="GO" id="GO:0071108">
    <property type="term" value="P:protein K48-linked deubiquitination"/>
    <property type="evidence" value="ECO:0007669"/>
    <property type="project" value="TreeGrafter"/>
</dbReference>
<evidence type="ECO:0000313" key="4">
    <source>
        <dbReference type="Proteomes" id="UP000002009"/>
    </source>
</evidence>
<evidence type="ECO:0000259" key="2">
    <source>
        <dbReference type="Pfam" id="PF04424"/>
    </source>
</evidence>
<dbReference type="GO" id="GO:0004843">
    <property type="term" value="F:cysteine-type deubiquitinase activity"/>
    <property type="evidence" value="ECO:0007669"/>
    <property type="project" value="InterPro"/>
</dbReference>
<feature type="region of interest" description="Disordered" evidence="1">
    <location>
        <begin position="486"/>
        <end position="505"/>
    </location>
</feature>
<feature type="region of interest" description="Disordered" evidence="1">
    <location>
        <begin position="389"/>
        <end position="409"/>
    </location>
</feature>
<feature type="domain" description="MINDY deubiquitinase" evidence="2">
    <location>
        <begin position="17"/>
        <end position="390"/>
    </location>
</feature>
<feature type="region of interest" description="Disordered" evidence="1">
    <location>
        <begin position="522"/>
        <end position="574"/>
    </location>
</feature>
<name>C1EIS1_MICCC</name>
<evidence type="ECO:0000313" key="3">
    <source>
        <dbReference type="EMBL" id="ACO67909.1"/>
    </source>
</evidence>
<dbReference type="OMA" id="GMDVNPK"/>
<dbReference type="FunCoup" id="C1EIS1">
    <property type="interactions" value="1046"/>
</dbReference>
<dbReference type="InterPro" id="IPR007518">
    <property type="entry name" value="MINDY"/>
</dbReference>
<dbReference type="eggNOG" id="KOG2427">
    <property type="taxonomic scope" value="Eukaryota"/>
</dbReference>
<dbReference type="STRING" id="296587.C1EIS1"/>
<feature type="region of interest" description="Disordered" evidence="1">
    <location>
        <begin position="205"/>
        <end position="254"/>
    </location>
</feature>
<sequence>MATAPHGAGKHDDDRDFFKVKRIDFLGAKRAIVCQNENGPCPLIGIVNVLLLRNAVTLQGAPDVPEVSAQELMSLVAARILDENARGGAGGRTGDDAAKGDDFEAMDAEQAEAMRQNQEQNVSDAMAALPSLATGLDVNVRFRHALDFEFTAELAIFDLLDITLCHAWVADPAHHPEAAAAIGARGYNQLMERVIELTCAAEETQAEAEASQRDSGSVAAPGGFDATMEGRDADEPPEAPSTRMSRSRSEEEMVRRAMQLSLEEANRGNEEEDVVAAIVSELVTRAANASEEYKDKDGCESSRRESSAVFGNVLAERYVLDDFLASSASQLTKGGLASALAKVKERELVVFFRNNHFSTAFKLNGVLYNLVTDLGYLGEPDVVWEVLANPPGGNEGGTKGGDAGERRRPAEGTFVDGGFNAFTPHLDPSGSMGVTAGVTAGLSTEEDAQMAAALLASVRDVRGGGAGEGPPITGQAESSSSLIAGDFLRAPNSPSERRTAAAPDADYALAVQLQAEYEEEARRAEEARRRSRAEAERSRAAAAEAERSRAAEAAKKKKKKKASSSYGSDCVKETEPRTMSDWWGSITKGATDAAETTRLAAQRTKLQAEVLYLEQQIKGVLQKFGVDVFQHMESNNSAQVQQHFTEAKREVDTFREQVAAKNAEIADINRSMENVGKAPQSSGVAM</sequence>
<dbReference type="KEGG" id="mis:MICPUN_64678"/>
<gene>
    <name evidence="3" type="ORF">MICPUN_64678</name>
</gene>
<dbReference type="RefSeq" id="XP_002506651.1">
    <property type="nucleotide sequence ID" value="XM_002506605.1"/>
</dbReference>
<dbReference type="GO" id="GO:0005829">
    <property type="term" value="C:cytosol"/>
    <property type="evidence" value="ECO:0007669"/>
    <property type="project" value="TreeGrafter"/>
</dbReference>
<dbReference type="EMBL" id="CP001334">
    <property type="protein sequence ID" value="ACO67909.1"/>
    <property type="molecule type" value="Genomic_DNA"/>
</dbReference>
<dbReference type="PANTHER" id="PTHR18063:SF6">
    <property type="entry name" value="UBIQUITIN CARBOXYL-TERMINAL HYDROLASE"/>
    <property type="match status" value="1"/>
</dbReference>
<reference evidence="3 4" key="1">
    <citation type="journal article" date="2009" name="Science">
        <title>Green evolution and dynamic adaptations revealed by genomes of the marine picoeukaryotes Micromonas.</title>
        <authorList>
            <person name="Worden A.Z."/>
            <person name="Lee J.H."/>
            <person name="Mock T."/>
            <person name="Rouze P."/>
            <person name="Simmons M.P."/>
            <person name="Aerts A.L."/>
            <person name="Allen A.E."/>
            <person name="Cuvelier M.L."/>
            <person name="Derelle E."/>
            <person name="Everett M.V."/>
            <person name="Foulon E."/>
            <person name="Grimwood J."/>
            <person name="Gundlach H."/>
            <person name="Henrissat B."/>
            <person name="Napoli C."/>
            <person name="McDonald S.M."/>
            <person name="Parker M.S."/>
            <person name="Rombauts S."/>
            <person name="Salamov A."/>
            <person name="Von Dassow P."/>
            <person name="Badger J.H."/>
            <person name="Coutinho P.M."/>
            <person name="Demir E."/>
            <person name="Dubchak I."/>
            <person name="Gentemann C."/>
            <person name="Eikrem W."/>
            <person name="Gready J.E."/>
            <person name="John U."/>
            <person name="Lanier W."/>
            <person name="Lindquist E.A."/>
            <person name="Lucas S."/>
            <person name="Mayer K.F."/>
            <person name="Moreau H."/>
            <person name="Not F."/>
            <person name="Otillar R."/>
            <person name="Panaud O."/>
            <person name="Pangilinan J."/>
            <person name="Paulsen I."/>
            <person name="Piegu B."/>
            <person name="Poliakov A."/>
            <person name="Robbens S."/>
            <person name="Schmutz J."/>
            <person name="Toulza E."/>
            <person name="Wyss T."/>
            <person name="Zelensky A."/>
            <person name="Zhou K."/>
            <person name="Armbrust E.V."/>
            <person name="Bhattacharya D."/>
            <person name="Goodenough U.W."/>
            <person name="Van de Peer Y."/>
            <person name="Grigoriev I.V."/>
        </authorList>
    </citation>
    <scope>NUCLEOTIDE SEQUENCE [LARGE SCALE GENOMIC DNA]</scope>
    <source>
        <strain evidence="4">RCC299 / NOUM17</strain>
    </source>
</reference>
<feature type="compositionally biased region" description="Basic and acidic residues" evidence="1">
    <location>
        <begin position="522"/>
        <end position="554"/>
    </location>
</feature>
<dbReference type="InterPro" id="IPR033979">
    <property type="entry name" value="MINDY_domain"/>
</dbReference>
<evidence type="ECO:0000256" key="1">
    <source>
        <dbReference type="SAM" id="MobiDB-lite"/>
    </source>
</evidence>
<keyword evidence="4" id="KW-1185">Reference proteome</keyword>
<dbReference type="OrthoDB" id="10261212at2759"/>
<accession>C1EIS1</accession>
<proteinExistence type="predicted"/>
<dbReference type="PANTHER" id="PTHR18063">
    <property type="entry name" value="NF-E2 INDUCIBLE PROTEIN"/>
    <property type="match status" value="1"/>
</dbReference>
<dbReference type="SMART" id="SM00726">
    <property type="entry name" value="UIM"/>
    <property type="match status" value="2"/>
</dbReference>
<protein>
    <recommendedName>
        <fullName evidence="2">MINDY deubiquitinase domain-containing protein</fullName>
    </recommendedName>
</protein>
<dbReference type="PROSITE" id="PS50330">
    <property type="entry name" value="UIM"/>
    <property type="match status" value="1"/>
</dbReference>
<dbReference type="GO" id="GO:0016807">
    <property type="term" value="F:cysteine-type carboxypeptidase activity"/>
    <property type="evidence" value="ECO:0007669"/>
    <property type="project" value="TreeGrafter"/>
</dbReference>
<organism evidence="3 4">
    <name type="scientific">Micromonas commoda (strain RCC299 / NOUM17 / CCMP2709)</name>
    <name type="common">Picoplanktonic green alga</name>
    <dbReference type="NCBI Taxonomy" id="296587"/>
    <lineage>
        <taxon>Eukaryota</taxon>
        <taxon>Viridiplantae</taxon>
        <taxon>Chlorophyta</taxon>
        <taxon>Mamiellophyceae</taxon>
        <taxon>Mamiellales</taxon>
        <taxon>Mamiellaceae</taxon>
        <taxon>Micromonas</taxon>
    </lineage>
</organism>
<dbReference type="GO" id="GO:1990380">
    <property type="term" value="F:K48-linked deubiquitinase activity"/>
    <property type="evidence" value="ECO:0007669"/>
    <property type="project" value="InterPro"/>
</dbReference>
<dbReference type="Pfam" id="PF04424">
    <property type="entry name" value="MINDY_DUB"/>
    <property type="match status" value="1"/>
</dbReference>
<dbReference type="GO" id="GO:0071944">
    <property type="term" value="C:cell periphery"/>
    <property type="evidence" value="ECO:0007669"/>
    <property type="project" value="TreeGrafter"/>
</dbReference>
<dbReference type="InterPro" id="IPR003903">
    <property type="entry name" value="UIM_dom"/>
</dbReference>
<dbReference type="AlphaFoldDB" id="C1EIS1"/>
<dbReference type="Proteomes" id="UP000002009">
    <property type="component" value="Chromosome 16"/>
</dbReference>
<dbReference type="GeneID" id="8249737"/>